<name>A0AAE3T841_9RHOB</name>
<sequence length="402" mass="43805">MPKIDFKGISKTFGTNTVIRRFNATVEDGEFLVLLGPSGCGKSTLLRMIAGLAEISGGELLFDGALANDWTPKQRGVAFVFQSYALYPHMTVRANIAFPLVMDHFRKWHHIPIINLIHRWQVMKRPKVKAAVERIAEQLELTPLLERRPGSLSGGQRQRVALARSLVRDPSLYLLDEPLSNLDAKLRTQMRSEITTLHQKVKKTFVYVTHDQVEAMTMATRIVVMNGGIIQQIGTPDEIYDAPANTFVAKFVGSPPMNLIPVHIDGRSLSADGAVSWDHDAGTPEDATSAIFGIRPEKLELRPAGEGRIPARVAVIERLGAETIMGCRLGLGDAGDGISTEDLVFVRMPGHPGLAHGDACALDYSDADAVWFDKPTGQRVQPAGGRVAPLDVAVPAASVRLA</sequence>
<keyword evidence="4 6" id="KW-0067">ATP-binding</keyword>
<dbReference type="Gene3D" id="2.40.50.100">
    <property type="match status" value="1"/>
</dbReference>
<accession>A0AAE3T841</accession>
<evidence type="ECO:0000256" key="1">
    <source>
        <dbReference type="ARBA" id="ARBA00005417"/>
    </source>
</evidence>
<keyword evidence="3" id="KW-0547">Nucleotide-binding</keyword>
<protein>
    <submittedName>
        <fullName evidence="6">ABC transporter ATP-binding protein</fullName>
    </submittedName>
</protein>
<dbReference type="Proteomes" id="UP001220964">
    <property type="component" value="Unassembled WGS sequence"/>
</dbReference>
<dbReference type="PROSITE" id="PS00211">
    <property type="entry name" value="ABC_TRANSPORTER_1"/>
    <property type="match status" value="1"/>
</dbReference>
<dbReference type="PANTHER" id="PTHR43875">
    <property type="entry name" value="MALTODEXTRIN IMPORT ATP-BINDING PROTEIN MSMX"/>
    <property type="match status" value="1"/>
</dbReference>
<dbReference type="SMART" id="SM00382">
    <property type="entry name" value="AAA"/>
    <property type="match status" value="1"/>
</dbReference>
<keyword evidence="2" id="KW-0813">Transport</keyword>
<reference evidence="6" key="1">
    <citation type="submission" date="2023-03" db="EMBL/GenBank/DDBJ databases">
        <title>Multiphase analysis and comparison of six strains from genera Psychromarinibacter, Lutimaribacter, and Maritimibacter, including a novel species: Psychromarinibacter sediminicola sp. nov.</title>
        <authorList>
            <person name="Wang Y.-H."/>
            <person name="Ye M.-Q."/>
            <person name="Du Z.-J."/>
        </authorList>
    </citation>
    <scope>NUCLEOTIDE SEQUENCE</scope>
    <source>
        <strain evidence="6">C21-152</strain>
    </source>
</reference>
<dbReference type="GO" id="GO:0055052">
    <property type="term" value="C:ATP-binding cassette (ABC) transporter complex, substrate-binding subunit-containing"/>
    <property type="evidence" value="ECO:0007669"/>
    <property type="project" value="TreeGrafter"/>
</dbReference>
<dbReference type="InterPro" id="IPR003439">
    <property type="entry name" value="ABC_transporter-like_ATP-bd"/>
</dbReference>
<dbReference type="FunFam" id="3.40.50.300:FF:000042">
    <property type="entry name" value="Maltose/maltodextrin ABC transporter, ATP-binding protein"/>
    <property type="match status" value="1"/>
</dbReference>
<dbReference type="SUPFAM" id="SSF52540">
    <property type="entry name" value="P-loop containing nucleoside triphosphate hydrolases"/>
    <property type="match status" value="1"/>
</dbReference>
<proteinExistence type="inferred from homology"/>
<dbReference type="AlphaFoldDB" id="A0AAE3T841"/>
<dbReference type="GO" id="GO:0140359">
    <property type="term" value="F:ABC-type transporter activity"/>
    <property type="evidence" value="ECO:0007669"/>
    <property type="project" value="InterPro"/>
</dbReference>
<dbReference type="CDD" id="cd03301">
    <property type="entry name" value="ABC_MalK_N"/>
    <property type="match status" value="1"/>
</dbReference>
<dbReference type="InterPro" id="IPR017871">
    <property type="entry name" value="ABC_transporter-like_CS"/>
</dbReference>
<evidence type="ECO:0000256" key="3">
    <source>
        <dbReference type="ARBA" id="ARBA00022741"/>
    </source>
</evidence>
<dbReference type="InterPro" id="IPR047641">
    <property type="entry name" value="ABC_transpr_MalK/UgpC-like"/>
</dbReference>
<dbReference type="InterPro" id="IPR012340">
    <property type="entry name" value="NA-bd_OB-fold"/>
</dbReference>
<dbReference type="Gene3D" id="3.40.50.300">
    <property type="entry name" value="P-loop containing nucleotide triphosphate hydrolases"/>
    <property type="match status" value="1"/>
</dbReference>
<comment type="caution">
    <text evidence="6">The sequence shown here is derived from an EMBL/GenBank/DDBJ whole genome shotgun (WGS) entry which is preliminary data.</text>
</comment>
<comment type="similarity">
    <text evidence="1">Belongs to the ABC transporter superfamily.</text>
</comment>
<dbReference type="Pfam" id="PF00005">
    <property type="entry name" value="ABC_tran"/>
    <property type="match status" value="1"/>
</dbReference>
<evidence type="ECO:0000313" key="7">
    <source>
        <dbReference type="Proteomes" id="UP001220964"/>
    </source>
</evidence>
<dbReference type="InterPro" id="IPR008995">
    <property type="entry name" value="Mo/tungstate-bd_C_term_dom"/>
</dbReference>
<evidence type="ECO:0000313" key="6">
    <source>
        <dbReference type="EMBL" id="MDF0599694.1"/>
    </source>
</evidence>
<dbReference type="Gene3D" id="2.40.50.140">
    <property type="entry name" value="Nucleic acid-binding proteins"/>
    <property type="match status" value="1"/>
</dbReference>
<dbReference type="GO" id="GO:0005524">
    <property type="term" value="F:ATP binding"/>
    <property type="evidence" value="ECO:0007669"/>
    <property type="project" value="UniProtKB-KW"/>
</dbReference>
<dbReference type="InterPro" id="IPR015855">
    <property type="entry name" value="ABC_transpr_MalK-like"/>
</dbReference>
<keyword evidence="7" id="KW-1185">Reference proteome</keyword>
<dbReference type="PROSITE" id="PS50893">
    <property type="entry name" value="ABC_TRANSPORTER_2"/>
    <property type="match status" value="1"/>
</dbReference>
<feature type="domain" description="ABC transporter" evidence="5">
    <location>
        <begin position="4"/>
        <end position="252"/>
    </location>
</feature>
<dbReference type="PANTHER" id="PTHR43875:SF1">
    <property type="entry name" value="OSMOPROTECTIVE COMPOUNDS UPTAKE ATP-BINDING PROTEIN GGTA"/>
    <property type="match status" value="1"/>
</dbReference>
<evidence type="ECO:0000259" key="5">
    <source>
        <dbReference type="PROSITE" id="PS50893"/>
    </source>
</evidence>
<dbReference type="InterPro" id="IPR003593">
    <property type="entry name" value="AAA+_ATPase"/>
</dbReference>
<dbReference type="GO" id="GO:0016887">
    <property type="term" value="F:ATP hydrolysis activity"/>
    <property type="evidence" value="ECO:0007669"/>
    <property type="project" value="InterPro"/>
</dbReference>
<dbReference type="RefSeq" id="WP_275565843.1">
    <property type="nucleotide sequence ID" value="NZ_JARGYC010000005.1"/>
</dbReference>
<evidence type="ECO:0000256" key="2">
    <source>
        <dbReference type="ARBA" id="ARBA00022448"/>
    </source>
</evidence>
<dbReference type="GO" id="GO:0008643">
    <property type="term" value="P:carbohydrate transport"/>
    <property type="evidence" value="ECO:0007669"/>
    <property type="project" value="InterPro"/>
</dbReference>
<dbReference type="SUPFAM" id="SSF50331">
    <property type="entry name" value="MOP-like"/>
    <property type="match status" value="1"/>
</dbReference>
<evidence type="ECO:0000256" key="4">
    <source>
        <dbReference type="ARBA" id="ARBA00022840"/>
    </source>
</evidence>
<dbReference type="EMBL" id="JARGYC010000005">
    <property type="protein sequence ID" value="MDF0599694.1"/>
    <property type="molecule type" value="Genomic_DNA"/>
</dbReference>
<dbReference type="Pfam" id="PF17912">
    <property type="entry name" value="OB_MalK"/>
    <property type="match status" value="1"/>
</dbReference>
<dbReference type="InterPro" id="IPR027417">
    <property type="entry name" value="P-loop_NTPase"/>
</dbReference>
<organism evidence="6 7">
    <name type="scientific">Psychromarinibacter sediminicola</name>
    <dbReference type="NCBI Taxonomy" id="3033385"/>
    <lineage>
        <taxon>Bacteria</taxon>
        <taxon>Pseudomonadati</taxon>
        <taxon>Pseudomonadota</taxon>
        <taxon>Alphaproteobacteria</taxon>
        <taxon>Rhodobacterales</taxon>
        <taxon>Paracoccaceae</taxon>
        <taxon>Psychromarinibacter</taxon>
    </lineage>
</organism>
<dbReference type="InterPro" id="IPR040582">
    <property type="entry name" value="OB_MalK-like"/>
</dbReference>
<gene>
    <name evidence="6" type="ORF">P1J78_03010</name>
</gene>